<evidence type="ECO:0000313" key="4">
    <source>
        <dbReference type="Proteomes" id="UP000214588"/>
    </source>
</evidence>
<dbReference type="InterPro" id="IPR029044">
    <property type="entry name" value="Nucleotide-diphossugar_trans"/>
</dbReference>
<dbReference type="PANTHER" id="PTHR19136:SF81">
    <property type="entry name" value="MOLYBDENUM COFACTOR GUANYLYLTRANSFERASE"/>
    <property type="match status" value="1"/>
</dbReference>
<name>A0A226BXA0_9FIRM</name>
<feature type="domain" description="MobA-like NTP transferase" evidence="2">
    <location>
        <begin position="61"/>
        <end position="173"/>
    </location>
</feature>
<comment type="caution">
    <text evidence="3">The sequence shown here is derived from an EMBL/GenBank/DDBJ whole genome shotgun (WGS) entry which is preliminary data.</text>
</comment>
<evidence type="ECO:0000259" key="2">
    <source>
        <dbReference type="Pfam" id="PF12804"/>
    </source>
</evidence>
<dbReference type="InterPro" id="IPR025877">
    <property type="entry name" value="MobA-like_NTP_Trfase"/>
</dbReference>
<sequence>MHIMLKKAYLRKCLNTRYFSRHHATRAWERSIDMVKCVVLAGSSESSKEIALISSTSEYVTNKAFLEINGKPMIRYIISALEESEYVKEIVVVGPVDSLNNCLSNFTGTVVEEHESGKVLDNVIKGIQKINATENILVVTSDIPLITSKAIDDFVRSCNNKFDLFYPVIPKEQNNLRFPGVERTYVNLIDGNFTGGNIFYLNPQKIRPCYESVDRLIGQRKNPFRLAMNFGVGFLTQFLLGKLSLNQAEQKISQILNIKVKVIVSTHPELGIDIDKISDLKLAQEIISDEACV</sequence>
<protein>
    <submittedName>
        <fullName evidence="3">Molybdopterin-guanine dinucleotide biosynthesis protein A</fullName>
    </submittedName>
</protein>
<proteinExistence type="predicted"/>
<reference evidence="3 4" key="1">
    <citation type="submission" date="2017-06" db="EMBL/GenBank/DDBJ databases">
        <title>Draft Genome Sequence of Natranaerobius trueperi halophilic, alkalithermophilic bacteria from soda lakes.</title>
        <authorList>
            <person name="Zhao B."/>
        </authorList>
    </citation>
    <scope>NUCLEOTIDE SEQUENCE [LARGE SCALE GENOMIC DNA]</scope>
    <source>
        <strain evidence="3 4">DSM 18760</strain>
    </source>
</reference>
<dbReference type="GO" id="GO:0016779">
    <property type="term" value="F:nucleotidyltransferase activity"/>
    <property type="evidence" value="ECO:0007669"/>
    <property type="project" value="TreeGrafter"/>
</dbReference>
<dbReference type="Pfam" id="PF12804">
    <property type="entry name" value="NTP_transf_3"/>
    <property type="match status" value="1"/>
</dbReference>
<organism evidence="3 4">
    <name type="scientific">Natranaerobius trueperi</name>
    <dbReference type="NCBI Taxonomy" id="759412"/>
    <lineage>
        <taxon>Bacteria</taxon>
        <taxon>Bacillati</taxon>
        <taxon>Bacillota</taxon>
        <taxon>Clostridia</taxon>
        <taxon>Natranaerobiales</taxon>
        <taxon>Natranaerobiaceae</taxon>
        <taxon>Natranaerobius</taxon>
    </lineage>
</organism>
<keyword evidence="4" id="KW-1185">Reference proteome</keyword>
<dbReference type="EMBL" id="NIQC01000014">
    <property type="protein sequence ID" value="OWZ83658.1"/>
    <property type="molecule type" value="Genomic_DNA"/>
</dbReference>
<dbReference type="Proteomes" id="UP000214588">
    <property type="component" value="Unassembled WGS sequence"/>
</dbReference>
<dbReference type="SUPFAM" id="SSF53448">
    <property type="entry name" value="Nucleotide-diphospho-sugar transferases"/>
    <property type="match status" value="1"/>
</dbReference>
<gene>
    <name evidence="3" type="ORF">CDO51_07505</name>
</gene>
<keyword evidence="1" id="KW-0808">Transferase</keyword>
<dbReference type="AlphaFoldDB" id="A0A226BXA0"/>
<dbReference type="PANTHER" id="PTHR19136">
    <property type="entry name" value="MOLYBDENUM COFACTOR GUANYLYLTRANSFERASE"/>
    <property type="match status" value="1"/>
</dbReference>
<accession>A0A226BXA0</accession>
<evidence type="ECO:0000313" key="3">
    <source>
        <dbReference type="EMBL" id="OWZ83658.1"/>
    </source>
</evidence>
<dbReference type="Gene3D" id="3.90.550.10">
    <property type="entry name" value="Spore Coat Polysaccharide Biosynthesis Protein SpsA, Chain A"/>
    <property type="match status" value="1"/>
</dbReference>
<evidence type="ECO:0000256" key="1">
    <source>
        <dbReference type="ARBA" id="ARBA00022679"/>
    </source>
</evidence>